<reference evidence="1" key="1">
    <citation type="submission" date="2019-08" db="EMBL/GenBank/DDBJ databases">
        <authorList>
            <person name="Kucharzyk K."/>
            <person name="Murdoch R.W."/>
            <person name="Higgins S."/>
            <person name="Loffler F."/>
        </authorList>
    </citation>
    <scope>NUCLEOTIDE SEQUENCE</scope>
</reference>
<dbReference type="EMBL" id="VSSQ01025749">
    <property type="protein sequence ID" value="MPM74096.1"/>
    <property type="molecule type" value="Genomic_DNA"/>
</dbReference>
<evidence type="ECO:0000313" key="1">
    <source>
        <dbReference type="EMBL" id="MPM74096.1"/>
    </source>
</evidence>
<comment type="caution">
    <text evidence="1">The sequence shown here is derived from an EMBL/GenBank/DDBJ whole genome shotgun (WGS) entry which is preliminary data.</text>
</comment>
<sequence>MLTVDRLTHHDGALECVRVVGVQRLPGFEHHVVRDVDVEADRTHARRSQPV</sequence>
<organism evidence="1">
    <name type="scientific">bioreactor metagenome</name>
    <dbReference type="NCBI Taxonomy" id="1076179"/>
    <lineage>
        <taxon>unclassified sequences</taxon>
        <taxon>metagenomes</taxon>
        <taxon>ecological metagenomes</taxon>
    </lineage>
</organism>
<accession>A0A645CAY3</accession>
<dbReference type="AlphaFoldDB" id="A0A645CAY3"/>
<gene>
    <name evidence="1" type="ORF">SDC9_121081</name>
</gene>
<proteinExistence type="predicted"/>
<protein>
    <submittedName>
        <fullName evidence="1">Uncharacterized protein</fullName>
    </submittedName>
</protein>
<name>A0A645CAY3_9ZZZZ</name>